<organism evidence="3 4">
    <name type="scientific">Saitozyma podzolica</name>
    <dbReference type="NCBI Taxonomy" id="1890683"/>
    <lineage>
        <taxon>Eukaryota</taxon>
        <taxon>Fungi</taxon>
        <taxon>Dikarya</taxon>
        <taxon>Basidiomycota</taxon>
        <taxon>Agaricomycotina</taxon>
        <taxon>Tremellomycetes</taxon>
        <taxon>Tremellales</taxon>
        <taxon>Trimorphomycetaceae</taxon>
        <taxon>Saitozyma</taxon>
    </lineage>
</organism>
<dbReference type="Pfam" id="PF04696">
    <property type="entry name" value="Pinin_SDK_memA"/>
    <property type="match status" value="1"/>
</dbReference>
<feature type="domain" description="Pinin/SDK/MemA protein" evidence="2">
    <location>
        <begin position="43"/>
        <end position="143"/>
    </location>
</feature>
<sequence>MSRSRSPGSAIDSHVRPMSPEPEAEREPEPEPKRVRRESRVDDKARGKRLFGNLLGTLQKFKTEDKTSRTSEAAKRREEVAGRIAAKIMSENNLHHEIAESERELKTLRIQTDSAEYVLKHKDAAMAARHAALRPTSRFLYTTMPLEWEDPLYEGNLLNPSPIPLNHGPSKKPPPIGEPKPLYYEDVLNSRIANIAELIADEAADLEKEKHNVAETSIKNRERIQELSSKLGELRKQVRPESARRESRDELGRTPREEMEIDVDREAGVQIRGDEGDVEVEY</sequence>
<dbReference type="AlphaFoldDB" id="A0A427YCH2"/>
<evidence type="ECO:0000259" key="2">
    <source>
        <dbReference type="Pfam" id="PF04696"/>
    </source>
</evidence>
<comment type="caution">
    <text evidence="3">The sequence shown here is derived from an EMBL/GenBank/DDBJ whole genome shotgun (WGS) entry which is preliminary data.</text>
</comment>
<proteinExistence type="predicted"/>
<dbReference type="InterPro" id="IPR006786">
    <property type="entry name" value="Pinin_SDK_MemA"/>
</dbReference>
<dbReference type="OrthoDB" id="330772at2759"/>
<evidence type="ECO:0000313" key="3">
    <source>
        <dbReference type="EMBL" id="RSH88766.1"/>
    </source>
</evidence>
<evidence type="ECO:0000313" key="4">
    <source>
        <dbReference type="Proteomes" id="UP000279259"/>
    </source>
</evidence>
<protein>
    <recommendedName>
        <fullName evidence="2">Pinin/SDK/MemA protein domain-containing protein</fullName>
    </recommendedName>
</protein>
<reference evidence="3 4" key="1">
    <citation type="submission" date="2018-11" db="EMBL/GenBank/DDBJ databases">
        <title>Genome sequence of Saitozyma podzolica DSM 27192.</title>
        <authorList>
            <person name="Aliyu H."/>
            <person name="Gorte O."/>
            <person name="Ochsenreither K."/>
        </authorList>
    </citation>
    <scope>NUCLEOTIDE SEQUENCE [LARGE SCALE GENOMIC DNA]</scope>
    <source>
        <strain evidence="3 4">DSM 27192</strain>
    </source>
</reference>
<evidence type="ECO:0000256" key="1">
    <source>
        <dbReference type="SAM" id="MobiDB-lite"/>
    </source>
</evidence>
<feature type="region of interest" description="Disordered" evidence="1">
    <location>
        <begin position="1"/>
        <end position="49"/>
    </location>
</feature>
<keyword evidence="4" id="KW-1185">Reference proteome</keyword>
<feature type="region of interest" description="Disordered" evidence="1">
    <location>
        <begin position="231"/>
        <end position="259"/>
    </location>
</feature>
<feature type="compositionally biased region" description="Basic and acidic residues" evidence="1">
    <location>
        <begin position="23"/>
        <end position="45"/>
    </location>
</feature>
<feature type="compositionally biased region" description="Basic and acidic residues" evidence="1">
    <location>
        <begin position="232"/>
        <end position="259"/>
    </location>
</feature>
<dbReference type="STRING" id="1890683.A0A427YCH2"/>
<name>A0A427YCH2_9TREE</name>
<accession>A0A427YCH2</accession>
<gene>
    <name evidence="3" type="ORF">EHS25_002994</name>
</gene>
<dbReference type="EMBL" id="RSCD01000016">
    <property type="protein sequence ID" value="RSH88766.1"/>
    <property type="molecule type" value="Genomic_DNA"/>
</dbReference>
<dbReference type="Proteomes" id="UP000279259">
    <property type="component" value="Unassembled WGS sequence"/>
</dbReference>